<dbReference type="PROSITE" id="PS50086">
    <property type="entry name" value="TBC_RABGAP"/>
    <property type="match status" value="1"/>
</dbReference>
<reference evidence="4 5" key="1">
    <citation type="journal article" date="2007" name="Science">
        <title>Sea anemone genome reveals ancestral eumetazoan gene repertoire and genomic organization.</title>
        <authorList>
            <person name="Putnam N.H."/>
            <person name="Srivastava M."/>
            <person name="Hellsten U."/>
            <person name="Dirks B."/>
            <person name="Chapman J."/>
            <person name="Salamov A."/>
            <person name="Terry A."/>
            <person name="Shapiro H."/>
            <person name="Lindquist E."/>
            <person name="Kapitonov V.V."/>
            <person name="Jurka J."/>
            <person name="Genikhovich G."/>
            <person name="Grigoriev I.V."/>
            <person name="Lucas S.M."/>
            <person name="Steele R.E."/>
            <person name="Finnerty J.R."/>
            <person name="Technau U."/>
            <person name="Martindale M.Q."/>
            <person name="Rokhsar D.S."/>
        </authorList>
    </citation>
    <scope>NUCLEOTIDE SEQUENCE [LARGE SCALE GENOMIC DNA]</scope>
    <source>
        <strain evidence="5">CH2 X CH6</strain>
    </source>
</reference>
<dbReference type="Gene3D" id="1.10.8.270">
    <property type="entry name" value="putative rabgap domain of human tbc1 domain family member 14 like domains"/>
    <property type="match status" value="1"/>
</dbReference>
<dbReference type="PANTHER" id="PTHR47219">
    <property type="entry name" value="RAB GTPASE-ACTIVATING PROTEIN 1-LIKE"/>
    <property type="match status" value="1"/>
</dbReference>
<dbReference type="Gene3D" id="1.10.472.80">
    <property type="entry name" value="Ypt/Rab-GAP domain of gyp1p, domain 3"/>
    <property type="match status" value="1"/>
</dbReference>
<dbReference type="InterPro" id="IPR050302">
    <property type="entry name" value="Rab_GAP_TBC_domain"/>
</dbReference>
<accession>A7S777</accession>
<dbReference type="AlphaFoldDB" id="A7S777"/>
<dbReference type="KEGG" id="nve:5512169"/>
<name>A7S777_NEMVE</name>
<sequence>MEQILLNRMERENQTLDDFQRSKLLKRLKLSYDEGSVCHQTAAAKWDQLLSRPWDVQVEMCVLRDAVKAGVPKDKRGEIWEFLAKQYSVRSPASKDAFWKAGSYEEMRDGSCNHQHSIFIDLGRTFPRHPYFTSQFGPGQLSLFNLLKAYSVLDTDVGYCQGLSFVAGILLMHMEEAKAFDVMRHLLFALDLRKLYKSDMTELQIQFYVLSRLLHDYHTPLYEFLEELDITPTLYAAAWFLTLFASQFPVGFVVRVMDMIFLQGITVCFKVMLLLLSRCKEGIMECDGFECAVDYIKTHVPPYAFAHMDSLVAQVLDMDICKELESYVIEYNVLREEDLSLASVEEFEHQRAKKLEQENKVLSKHLQEVSEQLTCARSTISSLEGTIHTMQMNTTELLGLIRSLTKENDKLKQERTPMATPSAQLTPLSPREPSDHTDTDNSFEHIGSHDLTDDEADSLARDSPADELSELRNKSPQLLSDKPEDLAVSR</sequence>
<feature type="compositionally biased region" description="Basic and acidic residues" evidence="2">
    <location>
        <begin position="432"/>
        <end position="451"/>
    </location>
</feature>
<dbReference type="InterPro" id="IPR000195">
    <property type="entry name" value="Rab-GAP-TBC_dom"/>
</dbReference>
<evidence type="ECO:0000256" key="1">
    <source>
        <dbReference type="ARBA" id="ARBA00022468"/>
    </source>
</evidence>
<keyword evidence="5" id="KW-1185">Reference proteome</keyword>
<dbReference type="HOGENOM" id="CLU_005350_13_1_1"/>
<protein>
    <recommendedName>
        <fullName evidence="3">Rab-GAP TBC domain-containing protein</fullName>
    </recommendedName>
</protein>
<gene>
    <name evidence="4" type="ORF">NEMVEDRAFT_v1g186523</name>
</gene>
<feature type="compositionally biased region" description="Basic and acidic residues" evidence="2">
    <location>
        <begin position="458"/>
        <end position="473"/>
    </location>
</feature>
<dbReference type="EMBL" id="DS469591">
    <property type="protein sequence ID" value="EDO40482.1"/>
    <property type="molecule type" value="Genomic_DNA"/>
</dbReference>
<feature type="compositionally biased region" description="Basic and acidic residues" evidence="2">
    <location>
        <begin position="481"/>
        <end position="490"/>
    </location>
</feature>
<dbReference type="InParanoid" id="A7S777"/>
<evidence type="ECO:0000313" key="4">
    <source>
        <dbReference type="EMBL" id="EDO40482.1"/>
    </source>
</evidence>
<evidence type="ECO:0000256" key="2">
    <source>
        <dbReference type="SAM" id="MobiDB-lite"/>
    </source>
</evidence>
<dbReference type="eggNOG" id="KOG4436">
    <property type="taxonomic scope" value="Eukaryota"/>
</dbReference>
<dbReference type="FunFam" id="1.10.10.2750:FF:000002">
    <property type="entry name" value="TBC1 domain family member 4"/>
    <property type="match status" value="1"/>
</dbReference>
<dbReference type="Pfam" id="PF00566">
    <property type="entry name" value="RabGAP-TBC"/>
    <property type="match status" value="1"/>
</dbReference>
<dbReference type="FunFam" id="1.10.472.80:FF:000043">
    <property type="entry name" value="Pollux, isoform A"/>
    <property type="match status" value="1"/>
</dbReference>
<organism evidence="4 5">
    <name type="scientific">Nematostella vectensis</name>
    <name type="common">Starlet sea anemone</name>
    <dbReference type="NCBI Taxonomy" id="45351"/>
    <lineage>
        <taxon>Eukaryota</taxon>
        <taxon>Metazoa</taxon>
        <taxon>Cnidaria</taxon>
        <taxon>Anthozoa</taxon>
        <taxon>Hexacorallia</taxon>
        <taxon>Actiniaria</taxon>
        <taxon>Edwardsiidae</taxon>
        <taxon>Nematostella</taxon>
    </lineage>
</organism>
<feature type="domain" description="Rab-GAP TBC" evidence="3">
    <location>
        <begin position="70"/>
        <end position="264"/>
    </location>
</feature>
<evidence type="ECO:0000313" key="5">
    <source>
        <dbReference type="Proteomes" id="UP000001593"/>
    </source>
</evidence>
<dbReference type="PANTHER" id="PTHR47219:SF16">
    <property type="entry name" value="GTPASE ACTIVATING PROTEIN"/>
    <property type="match status" value="1"/>
</dbReference>
<feature type="region of interest" description="Disordered" evidence="2">
    <location>
        <begin position="410"/>
        <end position="490"/>
    </location>
</feature>
<dbReference type="SUPFAM" id="SSF47923">
    <property type="entry name" value="Ypt/Rab-GAP domain of gyp1p"/>
    <property type="match status" value="2"/>
</dbReference>
<evidence type="ECO:0000259" key="3">
    <source>
        <dbReference type="PROSITE" id="PS50086"/>
    </source>
</evidence>
<dbReference type="GO" id="GO:0005794">
    <property type="term" value="C:Golgi apparatus"/>
    <property type="evidence" value="ECO:0000318"/>
    <property type="project" value="GO_Central"/>
</dbReference>
<dbReference type="OrthoDB" id="295078at2759"/>
<keyword evidence="1" id="KW-0343">GTPase activation</keyword>
<dbReference type="SMART" id="SM00164">
    <property type="entry name" value="TBC"/>
    <property type="match status" value="1"/>
</dbReference>
<dbReference type="Proteomes" id="UP000001593">
    <property type="component" value="Unassembled WGS sequence"/>
</dbReference>
<dbReference type="GO" id="GO:0005096">
    <property type="term" value="F:GTPase activator activity"/>
    <property type="evidence" value="ECO:0000318"/>
    <property type="project" value="GO_Central"/>
</dbReference>
<dbReference type="FunFam" id="1.10.8.270:FF:000001">
    <property type="entry name" value="TBC1 domain family member 1"/>
    <property type="match status" value="1"/>
</dbReference>
<proteinExistence type="predicted"/>
<dbReference type="Gene3D" id="1.10.10.2750">
    <property type="match status" value="1"/>
</dbReference>
<dbReference type="OMA" id="EVECHEL"/>
<dbReference type="PhylomeDB" id="A7S777"/>
<dbReference type="InterPro" id="IPR035969">
    <property type="entry name" value="Rab-GAP_TBC_sf"/>
</dbReference>
<dbReference type="STRING" id="45351.A7S777"/>